<name>A0AAF0EF37_9BASI</name>
<feature type="transmembrane region" description="Helical" evidence="3">
    <location>
        <begin position="6"/>
        <end position="28"/>
    </location>
</feature>
<organism evidence="5 6">
    <name type="scientific">Malassezia equina</name>
    <dbReference type="NCBI Taxonomy" id="1381935"/>
    <lineage>
        <taxon>Eukaryota</taxon>
        <taxon>Fungi</taxon>
        <taxon>Dikarya</taxon>
        <taxon>Basidiomycota</taxon>
        <taxon>Ustilaginomycotina</taxon>
        <taxon>Malasseziomycetes</taxon>
        <taxon>Malasseziales</taxon>
        <taxon>Malasseziaceae</taxon>
        <taxon>Malassezia</taxon>
    </lineage>
</organism>
<feature type="domain" description="Serine aminopeptidase S33" evidence="4">
    <location>
        <begin position="80"/>
        <end position="213"/>
    </location>
</feature>
<dbReference type="Proteomes" id="UP001214415">
    <property type="component" value="Chromosome 4"/>
</dbReference>
<dbReference type="InterPro" id="IPR029058">
    <property type="entry name" value="AB_hydrolase_fold"/>
</dbReference>
<dbReference type="Gene3D" id="3.40.50.1820">
    <property type="entry name" value="alpha/beta hydrolase"/>
    <property type="match status" value="1"/>
</dbReference>
<evidence type="ECO:0000313" key="5">
    <source>
        <dbReference type="EMBL" id="WFD23819.1"/>
    </source>
</evidence>
<reference evidence="5" key="1">
    <citation type="submission" date="2023-03" db="EMBL/GenBank/DDBJ databases">
        <title>Mating type loci evolution in Malassezia.</title>
        <authorList>
            <person name="Coelho M.A."/>
        </authorList>
    </citation>
    <scope>NUCLEOTIDE SEQUENCE</scope>
    <source>
        <strain evidence="5">CBS 12830</strain>
    </source>
</reference>
<dbReference type="SUPFAM" id="SSF53474">
    <property type="entry name" value="alpha/beta-Hydrolases"/>
    <property type="match status" value="1"/>
</dbReference>
<dbReference type="Pfam" id="PF12146">
    <property type="entry name" value="Hydrolase_4"/>
    <property type="match status" value="2"/>
</dbReference>
<keyword evidence="3" id="KW-1133">Transmembrane helix</keyword>
<dbReference type="AlphaFoldDB" id="A0AAF0EF37"/>
<dbReference type="GO" id="GO:0008474">
    <property type="term" value="F:palmitoyl-(protein) hydrolase activity"/>
    <property type="evidence" value="ECO:0007669"/>
    <property type="project" value="TreeGrafter"/>
</dbReference>
<dbReference type="EMBL" id="CP119903">
    <property type="protein sequence ID" value="WFD23819.1"/>
    <property type="molecule type" value="Genomic_DNA"/>
</dbReference>
<evidence type="ECO:0000256" key="1">
    <source>
        <dbReference type="ARBA" id="ARBA00047591"/>
    </source>
</evidence>
<proteinExistence type="predicted"/>
<evidence type="ECO:0000259" key="4">
    <source>
        <dbReference type="Pfam" id="PF12146"/>
    </source>
</evidence>
<keyword evidence="3" id="KW-0472">Membrane</keyword>
<comment type="catalytic activity">
    <reaction evidence="2">
        <text>a monoacylglycerol + H2O = glycerol + a fatty acid + H(+)</text>
        <dbReference type="Rhea" id="RHEA:15245"/>
        <dbReference type="ChEBI" id="CHEBI:15377"/>
        <dbReference type="ChEBI" id="CHEBI:15378"/>
        <dbReference type="ChEBI" id="CHEBI:17408"/>
        <dbReference type="ChEBI" id="CHEBI:17754"/>
        <dbReference type="ChEBI" id="CHEBI:28868"/>
    </reaction>
</comment>
<dbReference type="GO" id="GO:0016020">
    <property type="term" value="C:membrane"/>
    <property type="evidence" value="ECO:0007669"/>
    <property type="project" value="TreeGrafter"/>
</dbReference>
<dbReference type="PANTHER" id="PTHR12277">
    <property type="entry name" value="ALPHA/BETA HYDROLASE DOMAIN-CONTAINING PROTEIN"/>
    <property type="match status" value="1"/>
</dbReference>
<keyword evidence="3" id="KW-0812">Transmembrane</keyword>
<feature type="domain" description="Serine aminopeptidase S33" evidence="4">
    <location>
        <begin position="219"/>
        <end position="267"/>
    </location>
</feature>
<gene>
    <name evidence="5" type="primary">bem46</name>
    <name evidence="5" type="ORF">MEQU1_002513</name>
</gene>
<dbReference type="InterPro" id="IPR022742">
    <property type="entry name" value="Hydrolase_4"/>
</dbReference>
<dbReference type="PANTHER" id="PTHR12277:SF81">
    <property type="entry name" value="PROTEIN ABHD13"/>
    <property type="match status" value="1"/>
</dbReference>
<comment type="catalytic activity">
    <reaction evidence="1">
        <text>a diacylglycerol + H2O = a monoacylglycerol + a fatty acid + H(+)</text>
        <dbReference type="Rhea" id="RHEA:32731"/>
        <dbReference type="ChEBI" id="CHEBI:15377"/>
        <dbReference type="ChEBI" id="CHEBI:15378"/>
        <dbReference type="ChEBI" id="CHEBI:17408"/>
        <dbReference type="ChEBI" id="CHEBI:18035"/>
        <dbReference type="ChEBI" id="CHEBI:28868"/>
    </reaction>
</comment>
<evidence type="ECO:0000313" key="6">
    <source>
        <dbReference type="Proteomes" id="UP001214415"/>
    </source>
</evidence>
<evidence type="ECO:0000256" key="3">
    <source>
        <dbReference type="SAM" id="Phobius"/>
    </source>
</evidence>
<keyword evidence="6" id="KW-1185">Reference proteome</keyword>
<sequence>MSFTNVLRVLAGSFGISLATLAGLLYLYQSALIYPSSFPEGSRTIVDSPEAYHLPFTEHRLVTPDKVRLHVYAITHEDEKPRATILMLHANAGNMGHRLPIARVFYRRLDCNVVMLSYRGYGLSTGQPSEPGIRVDAQTVLDWIREHPVLAGTKVIVYGQSIGGAVSIDLAARNPHTVRGAVVENTFLSIPKLIPSVVPFLRYFSFLCREIWPSEHSITRIHANTPVLFLSGQADELVPPSHMQQLYHLCPSTNKEIHLFPQGTHSMYRTLTPDDTWLQSNYFDLILAFAIKNGWLSHPLLDAVDAVPEASKEQIDDEKDDERASLL</sequence>
<protein>
    <submittedName>
        <fullName evidence="5">Bem46 protein, variant</fullName>
    </submittedName>
</protein>
<accession>A0AAF0EF37</accession>
<evidence type="ECO:0000256" key="2">
    <source>
        <dbReference type="ARBA" id="ARBA00048461"/>
    </source>
</evidence>